<keyword evidence="3" id="KW-1185">Reference proteome</keyword>
<accession>A0AAE1GRA5</accession>
<keyword evidence="2" id="KW-0378">Hydrolase</keyword>
<keyword evidence="2" id="KW-0540">Nuclease</keyword>
<comment type="caution">
    <text evidence="2">The sequence shown here is derived from an EMBL/GenBank/DDBJ whole genome shotgun (WGS) entry which is preliminary data.</text>
</comment>
<feature type="signal peptide" evidence="1">
    <location>
        <begin position="1"/>
        <end position="17"/>
    </location>
</feature>
<dbReference type="Proteomes" id="UP001219518">
    <property type="component" value="Unassembled WGS sequence"/>
</dbReference>
<feature type="chain" id="PRO_5042081608" evidence="1">
    <location>
        <begin position="18"/>
        <end position="98"/>
    </location>
</feature>
<gene>
    <name evidence="2" type="ORF">KUF71_003031</name>
</gene>
<dbReference type="GO" id="GO:0004519">
    <property type="term" value="F:endonuclease activity"/>
    <property type="evidence" value="ECO:0007669"/>
    <property type="project" value="UniProtKB-KW"/>
</dbReference>
<dbReference type="AlphaFoldDB" id="A0AAE1GRA5"/>
<protein>
    <submittedName>
        <fullName evidence="2">Endonuclease MutS2</fullName>
    </submittedName>
</protein>
<evidence type="ECO:0000256" key="1">
    <source>
        <dbReference type="SAM" id="SignalP"/>
    </source>
</evidence>
<evidence type="ECO:0000313" key="3">
    <source>
        <dbReference type="Proteomes" id="UP001219518"/>
    </source>
</evidence>
<keyword evidence="1" id="KW-0732">Signal</keyword>
<dbReference type="EMBL" id="JAHWGI010000011">
    <property type="protein sequence ID" value="KAK3907532.1"/>
    <property type="molecule type" value="Genomic_DNA"/>
</dbReference>
<sequence>MMHSFPRVLALFTAVYAGLGDGASPADSLRGSQSHLSLLVKLMEPRVRQRQQSKCDHLIRSARLQHHGRHRENVTPGDRDCEQEENWAEIKEKIKKGK</sequence>
<proteinExistence type="predicted"/>
<keyword evidence="2" id="KW-0255">Endonuclease</keyword>
<evidence type="ECO:0000313" key="2">
    <source>
        <dbReference type="EMBL" id="KAK3907532.1"/>
    </source>
</evidence>
<organism evidence="2 3">
    <name type="scientific">Frankliniella fusca</name>
    <dbReference type="NCBI Taxonomy" id="407009"/>
    <lineage>
        <taxon>Eukaryota</taxon>
        <taxon>Metazoa</taxon>
        <taxon>Ecdysozoa</taxon>
        <taxon>Arthropoda</taxon>
        <taxon>Hexapoda</taxon>
        <taxon>Insecta</taxon>
        <taxon>Pterygota</taxon>
        <taxon>Neoptera</taxon>
        <taxon>Paraneoptera</taxon>
        <taxon>Thysanoptera</taxon>
        <taxon>Terebrantia</taxon>
        <taxon>Thripoidea</taxon>
        <taxon>Thripidae</taxon>
        <taxon>Frankliniella</taxon>
    </lineage>
</organism>
<name>A0AAE1GRA5_9NEOP</name>
<reference evidence="2" key="1">
    <citation type="submission" date="2021-07" db="EMBL/GenBank/DDBJ databases">
        <authorList>
            <person name="Catto M.A."/>
            <person name="Jacobson A."/>
            <person name="Kennedy G."/>
            <person name="Labadie P."/>
            <person name="Hunt B.G."/>
            <person name="Srinivasan R."/>
        </authorList>
    </citation>
    <scope>NUCLEOTIDE SEQUENCE</scope>
    <source>
        <strain evidence="2">PL_HMW_Pooled</strain>
        <tissue evidence="2">Head</tissue>
    </source>
</reference>
<reference evidence="2" key="2">
    <citation type="journal article" date="2023" name="BMC Genomics">
        <title>Pest status, molecular evolution, and epigenetic factors derived from the genome assembly of Frankliniella fusca, a thysanopteran phytovirus vector.</title>
        <authorList>
            <person name="Catto M.A."/>
            <person name="Labadie P.E."/>
            <person name="Jacobson A.L."/>
            <person name="Kennedy G.G."/>
            <person name="Srinivasan R."/>
            <person name="Hunt B.G."/>
        </authorList>
    </citation>
    <scope>NUCLEOTIDE SEQUENCE</scope>
    <source>
        <strain evidence="2">PL_HMW_Pooled</strain>
    </source>
</reference>